<keyword evidence="2" id="KW-1185">Reference proteome</keyword>
<dbReference type="AlphaFoldDB" id="A0AAD6Y040"/>
<evidence type="ECO:0000313" key="1">
    <source>
        <dbReference type="EMBL" id="KAJ7192985.1"/>
    </source>
</evidence>
<accession>A0AAD6Y040</accession>
<dbReference type="EMBL" id="JARJCW010000113">
    <property type="protein sequence ID" value="KAJ7192985.1"/>
    <property type="molecule type" value="Genomic_DNA"/>
</dbReference>
<dbReference type="Gene3D" id="3.60.130.30">
    <property type="match status" value="1"/>
</dbReference>
<gene>
    <name evidence="1" type="ORF">GGX14DRAFT_537674</name>
</gene>
<organism evidence="1 2">
    <name type="scientific">Mycena pura</name>
    <dbReference type="NCBI Taxonomy" id="153505"/>
    <lineage>
        <taxon>Eukaryota</taxon>
        <taxon>Fungi</taxon>
        <taxon>Dikarya</taxon>
        <taxon>Basidiomycota</taxon>
        <taxon>Agaricomycotina</taxon>
        <taxon>Agaricomycetes</taxon>
        <taxon>Agaricomycetidae</taxon>
        <taxon>Agaricales</taxon>
        <taxon>Marasmiineae</taxon>
        <taxon>Mycenaceae</taxon>
        <taxon>Mycena</taxon>
    </lineage>
</organism>
<protein>
    <submittedName>
        <fullName evidence="1">Uncharacterized protein</fullName>
    </submittedName>
</protein>
<reference evidence="1" key="1">
    <citation type="submission" date="2023-03" db="EMBL/GenBank/DDBJ databases">
        <title>Massive genome expansion in bonnet fungi (Mycena s.s.) driven by repeated elements and novel gene families across ecological guilds.</title>
        <authorList>
            <consortium name="Lawrence Berkeley National Laboratory"/>
            <person name="Harder C.B."/>
            <person name="Miyauchi S."/>
            <person name="Viragh M."/>
            <person name="Kuo A."/>
            <person name="Thoen E."/>
            <person name="Andreopoulos B."/>
            <person name="Lu D."/>
            <person name="Skrede I."/>
            <person name="Drula E."/>
            <person name="Henrissat B."/>
            <person name="Morin E."/>
            <person name="Kohler A."/>
            <person name="Barry K."/>
            <person name="LaButti K."/>
            <person name="Morin E."/>
            <person name="Salamov A."/>
            <person name="Lipzen A."/>
            <person name="Mereny Z."/>
            <person name="Hegedus B."/>
            <person name="Baldrian P."/>
            <person name="Stursova M."/>
            <person name="Weitz H."/>
            <person name="Taylor A."/>
            <person name="Grigoriev I.V."/>
            <person name="Nagy L.G."/>
            <person name="Martin F."/>
            <person name="Kauserud H."/>
        </authorList>
    </citation>
    <scope>NUCLEOTIDE SEQUENCE</scope>
    <source>
        <strain evidence="1">9144</strain>
    </source>
</reference>
<dbReference type="Proteomes" id="UP001219525">
    <property type="component" value="Unassembled WGS sequence"/>
</dbReference>
<sequence>MHRQWLFHFQRRSSAPVSPSRPLSLLLLLPLQTQRTSSRISQSQIAAILEARPIVDSDGKVCAVYGGIPDDVDFMENVHNPAVEALEQARAEASISEARTFHRRGNFAAISGGVSYGGGKLRPGPVVNGVINATIFQSLIGNAAFIRLAGFASSLFATWAPNLFDFYVDYMGLFFSKYSDMCRPFLNSIWSACTFNLGPWTCALGHRDFANLAFRWCSITALGFFDHVKGGHLILWDCKLILEFPPGCTILVPSAAIFHSNIPISMSERRYSFTQYTSGGIFRWVEHDFQMEKQYFANLTKDQIKEEQELGLQRAVDGAGLFSTIKELKSMAA</sequence>
<evidence type="ECO:0000313" key="2">
    <source>
        <dbReference type="Proteomes" id="UP001219525"/>
    </source>
</evidence>
<proteinExistence type="predicted"/>
<name>A0AAD6Y040_9AGAR</name>
<comment type="caution">
    <text evidence="1">The sequence shown here is derived from an EMBL/GenBank/DDBJ whole genome shotgun (WGS) entry which is preliminary data.</text>
</comment>